<dbReference type="Proteomes" id="UP000230423">
    <property type="component" value="Unassembled WGS sequence"/>
</dbReference>
<accession>A0A2G9T954</accession>
<gene>
    <name evidence="1" type="ORF">TELCIR_24135</name>
</gene>
<keyword evidence="2" id="KW-1185">Reference proteome</keyword>
<evidence type="ECO:0000313" key="2">
    <source>
        <dbReference type="Proteomes" id="UP000230423"/>
    </source>
</evidence>
<reference evidence="1 2" key="1">
    <citation type="submission" date="2015-09" db="EMBL/GenBank/DDBJ databases">
        <title>Draft genome of the parasitic nematode Teladorsagia circumcincta isolate WARC Sus (inbred).</title>
        <authorList>
            <person name="Mitreva M."/>
        </authorList>
    </citation>
    <scope>NUCLEOTIDE SEQUENCE [LARGE SCALE GENOMIC DNA]</scope>
    <source>
        <strain evidence="1 2">S</strain>
    </source>
</reference>
<name>A0A2G9T954_TELCI</name>
<organism evidence="1 2">
    <name type="scientific">Teladorsagia circumcincta</name>
    <name type="common">Brown stomach worm</name>
    <name type="synonym">Ostertagia circumcincta</name>
    <dbReference type="NCBI Taxonomy" id="45464"/>
    <lineage>
        <taxon>Eukaryota</taxon>
        <taxon>Metazoa</taxon>
        <taxon>Ecdysozoa</taxon>
        <taxon>Nematoda</taxon>
        <taxon>Chromadorea</taxon>
        <taxon>Rhabditida</taxon>
        <taxon>Rhabditina</taxon>
        <taxon>Rhabditomorpha</taxon>
        <taxon>Strongyloidea</taxon>
        <taxon>Trichostrongylidae</taxon>
        <taxon>Teladorsagia</taxon>
    </lineage>
</organism>
<proteinExistence type="predicted"/>
<evidence type="ECO:0000313" key="1">
    <source>
        <dbReference type="EMBL" id="PIO54501.1"/>
    </source>
</evidence>
<dbReference type="EMBL" id="KZ395992">
    <property type="protein sequence ID" value="PIO54501.1"/>
    <property type="molecule type" value="Genomic_DNA"/>
</dbReference>
<protein>
    <submittedName>
        <fullName evidence="1">Uncharacterized protein</fullName>
    </submittedName>
</protein>
<sequence length="104" mass="11875">MTDLECMLGVPTPPDDFLSRSGCDEGYYTSTGSAGNMKHFLNMANSFSKSLQERISYRFLKKHLAFLDDPLGWSHFDRSGHIGIRRCSPSRPSRVFRPFSYFSI</sequence>
<dbReference type="AlphaFoldDB" id="A0A2G9T954"/>